<feature type="transmembrane region" description="Helical" evidence="16">
    <location>
        <begin position="597"/>
        <end position="620"/>
    </location>
</feature>
<comment type="caution">
    <text evidence="18">The sequence shown here is derived from an EMBL/GenBank/DDBJ whole genome shotgun (WGS) entry which is preliminary data.</text>
</comment>
<dbReference type="GO" id="GO:0046872">
    <property type="term" value="F:metal ion binding"/>
    <property type="evidence" value="ECO:0007669"/>
    <property type="project" value="UniProtKB-KW"/>
</dbReference>
<feature type="binding site" evidence="14">
    <location>
        <begin position="116"/>
        <end position="119"/>
    </location>
    <ligand>
        <name>GTP</name>
        <dbReference type="ChEBI" id="CHEBI:37565"/>
        <label>4</label>
    </ligand>
</feature>
<feature type="binding site" evidence="15">
    <location>
        <position position="18"/>
    </location>
    <ligand>
        <name>Mg(2+)</name>
        <dbReference type="ChEBI" id="CHEBI:18420"/>
        <label>2</label>
    </ligand>
</feature>
<feature type="transmembrane region" description="Helical" evidence="16">
    <location>
        <begin position="290"/>
        <end position="314"/>
    </location>
</feature>
<keyword evidence="15" id="KW-0479">Metal-binding</keyword>
<keyword evidence="5 16" id="KW-0410">Iron transport</keyword>
<dbReference type="PANTHER" id="PTHR43185">
    <property type="entry name" value="FERROUS IRON TRANSPORT PROTEIN B"/>
    <property type="match status" value="1"/>
</dbReference>
<feature type="domain" description="FeoB-type G" evidence="17">
    <location>
        <begin position="1"/>
        <end position="165"/>
    </location>
</feature>
<evidence type="ECO:0000259" key="17">
    <source>
        <dbReference type="PROSITE" id="PS51711"/>
    </source>
</evidence>
<evidence type="ECO:0000256" key="6">
    <source>
        <dbReference type="ARBA" id="ARBA00022692"/>
    </source>
</evidence>
<feature type="transmembrane region" description="Helical" evidence="16">
    <location>
        <begin position="528"/>
        <end position="545"/>
    </location>
</feature>
<keyword evidence="4" id="KW-1003">Cell membrane</keyword>
<feature type="transmembrane region" description="Helical" evidence="16">
    <location>
        <begin position="557"/>
        <end position="577"/>
    </location>
</feature>
<keyword evidence="9 16" id="KW-0408">Iron</keyword>
<dbReference type="RefSeq" id="WP_154572053.1">
    <property type="nucleotide sequence ID" value="NZ_VUNB01000002.1"/>
</dbReference>
<evidence type="ECO:0000256" key="9">
    <source>
        <dbReference type="ARBA" id="ARBA00023004"/>
    </source>
</evidence>
<evidence type="ECO:0000256" key="5">
    <source>
        <dbReference type="ARBA" id="ARBA00022496"/>
    </source>
</evidence>
<dbReference type="InterPro" id="IPR027417">
    <property type="entry name" value="P-loop_NTPase"/>
</dbReference>
<dbReference type="CDD" id="cd01879">
    <property type="entry name" value="FeoB"/>
    <property type="match status" value="1"/>
</dbReference>
<evidence type="ECO:0000256" key="15">
    <source>
        <dbReference type="PIRSR" id="PIRSR603373-2"/>
    </source>
</evidence>
<evidence type="ECO:0000256" key="10">
    <source>
        <dbReference type="ARBA" id="ARBA00023065"/>
    </source>
</evidence>
<name>A0A6A8MBC2_9FIRM</name>
<feature type="binding site" evidence="15">
    <location>
        <position position="19"/>
    </location>
    <ligand>
        <name>Mg(2+)</name>
        <dbReference type="ChEBI" id="CHEBI:18420"/>
        <label>2</label>
    </ligand>
</feature>
<dbReference type="PROSITE" id="PS51711">
    <property type="entry name" value="G_FEOB"/>
    <property type="match status" value="1"/>
</dbReference>
<organism evidence="18">
    <name type="scientific">Baileyella intestinalis</name>
    <dbReference type="NCBI Taxonomy" id="2606709"/>
    <lineage>
        <taxon>Bacteria</taxon>
        <taxon>Bacillati</taxon>
        <taxon>Bacillota</taxon>
        <taxon>Clostridia</taxon>
        <taxon>Peptostreptococcales</taxon>
        <taxon>Anaerovoracaceae</taxon>
        <taxon>Baileyella</taxon>
    </lineage>
</organism>
<evidence type="ECO:0000256" key="13">
    <source>
        <dbReference type="NCBIfam" id="TIGR00437"/>
    </source>
</evidence>
<evidence type="ECO:0000256" key="7">
    <source>
        <dbReference type="ARBA" id="ARBA00022741"/>
    </source>
</evidence>
<feature type="transmembrane region" description="Helical" evidence="16">
    <location>
        <begin position="369"/>
        <end position="393"/>
    </location>
</feature>
<evidence type="ECO:0000256" key="16">
    <source>
        <dbReference type="RuleBase" id="RU362098"/>
    </source>
</evidence>
<reference evidence="18" key="1">
    <citation type="submission" date="2019-09" db="EMBL/GenBank/DDBJ databases">
        <title>In-depth cultivation of the pig gut microbiome towards novel bacterial diversity and tailored functional studies.</title>
        <authorList>
            <person name="Wylensek D."/>
            <person name="Hitch T.C.A."/>
            <person name="Clavel T."/>
        </authorList>
    </citation>
    <scope>NUCLEOTIDE SEQUENCE</scope>
    <source>
        <strain evidence="18">RF-744-FAT-WT-3</strain>
    </source>
</reference>
<evidence type="ECO:0000256" key="1">
    <source>
        <dbReference type="ARBA" id="ARBA00003926"/>
    </source>
</evidence>
<feature type="binding site" evidence="15">
    <location>
        <position position="21"/>
    </location>
    <ligand>
        <name>Mg(2+)</name>
        <dbReference type="ChEBI" id="CHEBI:18420"/>
        <label>2</label>
    </ligand>
</feature>
<keyword evidence="7 14" id="KW-0547">Nucleotide-binding</keyword>
<dbReference type="InterPro" id="IPR011640">
    <property type="entry name" value="Fe2_transport_prot_B_C"/>
</dbReference>
<evidence type="ECO:0000256" key="8">
    <source>
        <dbReference type="ARBA" id="ARBA00022989"/>
    </source>
</evidence>
<dbReference type="NCBIfam" id="TIGR00437">
    <property type="entry name" value="feoB"/>
    <property type="match status" value="1"/>
</dbReference>
<keyword evidence="3 16" id="KW-0813">Transport</keyword>
<dbReference type="InterPro" id="IPR011642">
    <property type="entry name" value="Gate_dom"/>
</dbReference>
<dbReference type="Pfam" id="PF07664">
    <property type="entry name" value="FeoB_C"/>
    <property type="match status" value="1"/>
</dbReference>
<dbReference type="InterPro" id="IPR003373">
    <property type="entry name" value="Fe2_transport_prot-B"/>
</dbReference>
<feature type="transmembrane region" description="Helical" evidence="16">
    <location>
        <begin position="399"/>
        <end position="419"/>
    </location>
</feature>
<keyword evidence="11 14" id="KW-0342">GTP-binding</keyword>
<keyword evidence="12 16" id="KW-0472">Membrane</keyword>
<feature type="transmembrane region" description="Helical" evidence="16">
    <location>
        <begin position="497"/>
        <end position="516"/>
    </location>
</feature>
<keyword evidence="10" id="KW-0406">Ion transport</keyword>
<dbReference type="EMBL" id="VUNB01000002">
    <property type="protein sequence ID" value="MST68586.1"/>
    <property type="molecule type" value="Genomic_DNA"/>
</dbReference>
<keyword evidence="15" id="KW-0460">Magnesium</keyword>
<sequence>MRIAFAGNPNSGKTTMYNALTGRSEKIGNWGGVTVGRKEFPIKSEYAGADDVVAVDLPGAYSMSPFTPEEGITSQYILNEKPDAIINIVDATDLGRGLFLTTQLLEMGIPVVVALNKSDINEKEGTVIDVDALAGKLNCPVLKTVSIESHGVGEVVQKAVELAKSGTPYSAAEPPFRQKDIDLSSKDAVELEDRRRFDFVNSIVDQVETRKVQASEITFADKLDAFLTTPVFGIGTFAVVMAAVFWISQKAVGPAVADWMVSYITAFQEWTTAQLADSPQILTAVIADGIIGGVGAVVGFLPLVMVMYFLIALLEDCGYMARVSAVMDPIFKRVGLSGKSVIPVVIGTGCGIPGIMACRTIRDERERRATAMITTFIPCGAKIPVIALFAGAFFAGKGWVSTASYFLGLVLIFLGALLIKTITGYKYRESFFIMEFPKYKRPSLKFAFKSMMERGKAYIVKAATIILVCNLIVQLMQGFNWKLQPVVNDSGSILQSVATPFAVLLIPLGFGAWQLAAASITGFIAKENVVGTLAVVYGLTAFINTDENALTGGGSQVAAAMGLTTVSALAYLFFNLYTPPCFAAIGAMNSELKSRKWLLAAVGLQLATGYTVAFLVNQIGTLVVYGHLAEGFVPGLIAVISFVAITVITGIKVRAGFDKKYRLDGRLSGSISLE</sequence>
<dbReference type="Gene3D" id="3.40.50.300">
    <property type="entry name" value="P-loop containing nucleotide triphosphate hydrolases"/>
    <property type="match status" value="1"/>
</dbReference>
<keyword evidence="8 16" id="KW-1133">Transmembrane helix</keyword>
<protein>
    <recommendedName>
        <fullName evidence="13 16">Ferrous iron transport protein B</fullName>
    </recommendedName>
</protein>
<comment type="subcellular location">
    <subcellularLocation>
        <location evidence="2 16">Cell membrane</location>
        <topology evidence="2 16">Multi-pass membrane protein</topology>
    </subcellularLocation>
</comment>
<evidence type="ECO:0000256" key="14">
    <source>
        <dbReference type="PIRSR" id="PIRSR603373-1"/>
    </source>
</evidence>
<feature type="transmembrane region" description="Helical" evidence="16">
    <location>
        <begin position="632"/>
        <end position="653"/>
    </location>
</feature>
<accession>A0A6A8MBC2</accession>
<proteinExistence type="inferred from homology"/>
<comment type="similarity">
    <text evidence="16">Belongs to the TRAFAC class TrmE-Era-EngA-EngB-Septin-like GTPase superfamily. FeoB GTPase (TC 9.A.8) family.</text>
</comment>
<feature type="binding site" evidence="14">
    <location>
        <begin position="7"/>
        <end position="14"/>
    </location>
    <ligand>
        <name>GTP</name>
        <dbReference type="ChEBI" id="CHEBI:37565"/>
        <label>1</label>
    </ligand>
</feature>
<comment type="function">
    <text evidence="1 16">Probable transporter of a GTP-driven Fe(2+) uptake system.</text>
</comment>
<dbReference type="InterPro" id="IPR030389">
    <property type="entry name" value="G_FEOB_dom"/>
</dbReference>
<evidence type="ECO:0000256" key="4">
    <source>
        <dbReference type="ARBA" id="ARBA00022475"/>
    </source>
</evidence>
<dbReference type="InterPro" id="IPR050860">
    <property type="entry name" value="FeoB_GTPase"/>
</dbReference>
<dbReference type="Pfam" id="PF02421">
    <property type="entry name" value="FeoB_N"/>
    <property type="match status" value="1"/>
</dbReference>
<dbReference type="PANTHER" id="PTHR43185:SF1">
    <property type="entry name" value="FE(2+) TRANSPORTER FEOB"/>
    <property type="match status" value="1"/>
</dbReference>
<evidence type="ECO:0000256" key="3">
    <source>
        <dbReference type="ARBA" id="ARBA00022448"/>
    </source>
</evidence>
<feature type="transmembrane region" description="Helical" evidence="16">
    <location>
        <begin position="458"/>
        <end position="477"/>
    </location>
</feature>
<dbReference type="GO" id="GO:0005525">
    <property type="term" value="F:GTP binding"/>
    <property type="evidence" value="ECO:0007669"/>
    <property type="project" value="UniProtKB-KW"/>
</dbReference>
<evidence type="ECO:0000256" key="2">
    <source>
        <dbReference type="ARBA" id="ARBA00004651"/>
    </source>
</evidence>
<evidence type="ECO:0000313" key="18">
    <source>
        <dbReference type="EMBL" id="MST68586.1"/>
    </source>
</evidence>
<gene>
    <name evidence="18" type="primary">feoB</name>
    <name evidence="18" type="ORF">FYJ66_03140</name>
</gene>
<dbReference type="Pfam" id="PF07670">
    <property type="entry name" value="Gate"/>
    <property type="match status" value="2"/>
</dbReference>
<dbReference type="SUPFAM" id="SSF52540">
    <property type="entry name" value="P-loop containing nucleoside triphosphate hydrolases"/>
    <property type="match status" value="1"/>
</dbReference>
<evidence type="ECO:0000256" key="12">
    <source>
        <dbReference type="ARBA" id="ARBA00023136"/>
    </source>
</evidence>
<feature type="binding site" evidence="14">
    <location>
        <begin position="56"/>
        <end position="59"/>
    </location>
    <ligand>
        <name>GTP</name>
        <dbReference type="ChEBI" id="CHEBI:37565"/>
        <label>3</label>
    </ligand>
</feature>
<dbReference type="AlphaFoldDB" id="A0A6A8MBC2"/>
<evidence type="ECO:0000256" key="11">
    <source>
        <dbReference type="ARBA" id="ARBA00023134"/>
    </source>
</evidence>
<feature type="transmembrane region" description="Helical" evidence="16">
    <location>
        <begin position="225"/>
        <end position="247"/>
    </location>
</feature>
<dbReference type="GO" id="GO:0015093">
    <property type="term" value="F:ferrous iron transmembrane transporter activity"/>
    <property type="evidence" value="ECO:0007669"/>
    <property type="project" value="UniProtKB-UniRule"/>
</dbReference>
<feature type="binding site" evidence="15">
    <location>
        <position position="22"/>
    </location>
    <ligand>
        <name>Mg(2+)</name>
        <dbReference type="ChEBI" id="CHEBI:18420"/>
        <label>1</label>
    </ligand>
</feature>
<dbReference type="GO" id="GO:0005886">
    <property type="term" value="C:plasma membrane"/>
    <property type="evidence" value="ECO:0007669"/>
    <property type="project" value="UniProtKB-SubCell"/>
</dbReference>
<keyword evidence="6 16" id="KW-0812">Transmembrane</keyword>